<name>A0ABQ0ZWS9_ASPLE</name>
<dbReference type="Proteomes" id="UP000465220">
    <property type="component" value="Unassembled WGS sequence"/>
</dbReference>
<comment type="caution">
    <text evidence="1">The sequence shown here is derived from an EMBL/GenBank/DDBJ whole genome shotgun (WGS) entry which is preliminary data.</text>
</comment>
<accession>A0ABQ0ZWS9</accession>
<reference evidence="1 2" key="1">
    <citation type="submission" date="2020-01" db="EMBL/GenBank/DDBJ databases">
        <title>Draft genome sequence of Aspergillus lentulus IFM 60648.</title>
        <authorList>
            <person name="Takahashi H."/>
            <person name="Yaguchi T."/>
        </authorList>
    </citation>
    <scope>NUCLEOTIDE SEQUENCE [LARGE SCALE GENOMIC DNA]</scope>
    <source>
        <strain evidence="1 2">IFM 60648</strain>
    </source>
</reference>
<keyword evidence="2" id="KW-1185">Reference proteome</keyword>
<gene>
    <name evidence="1" type="ORF">IFM60648_02278</name>
</gene>
<evidence type="ECO:0000313" key="2">
    <source>
        <dbReference type="Proteomes" id="UP000465220"/>
    </source>
</evidence>
<organism evidence="1 2">
    <name type="scientific">Aspergillus lentulus</name>
    <dbReference type="NCBI Taxonomy" id="293939"/>
    <lineage>
        <taxon>Eukaryota</taxon>
        <taxon>Fungi</taxon>
        <taxon>Dikarya</taxon>
        <taxon>Ascomycota</taxon>
        <taxon>Pezizomycotina</taxon>
        <taxon>Eurotiomycetes</taxon>
        <taxon>Eurotiomycetidae</taxon>
        <taxon>Eurotiales</taxon>
        <taxon>Aspergillaceae</taxon>
        <taxon>Aspergillus</taxon>
        <taxon>Aspergillus subgen. Fumigati</taxon>
    </lineage>
</organism>
<evidence type="ECO:0000313" key="1">
    <source>
        <dbReference type="EMBL" id="GFF67483.1"/>
    </source>
</evidence>
<protein>
    <submittedName>
        <fullName evidence="1">Uncharacterized protein</fullName>
    </submittedName>
</protein>
<sequence>MVEQSFTNRYIDEQKLLALLRARFPRKTYTVQIKMGIWYISAPQSLTQVGWLLTCNIGRDESLMTGRR</sequence>
<proteinExistence type="predicted"/>
<dbReference type="EMBL" id="BLKI01000009">
    <property type="protein sequence ID" value="GFF67483.1"/>
    <property type="molecule type" value="Genomic_DNA"/>
</dbReference>